<keyword evidence="7" id="KW-0862">Zinc</keyword>
<dbReference type="OrthoDB" id="270392at2759"/>
<evidence type="ECO:0000259" key="14">
    <source>
        <dbReference type="SMART" id="SM00663"/>
    </source>
</evidence>
<dbReference type="PANTHER" id="PTHR19376">
    <property type="entry name" value="DNA-DIRECTED RNA POLYMERASE"/>
    <property type="match status" value="1"/>
</dbReference>
<dbReference type="Gene3D" id="3.30.70.2850">
    <property type="match status" value="1"/>
</dbReference>
<dbReference type="InterPro" id="IPR015699">
    <property type="entry name" value="DNA-dir_RNA_pol1_lsu_N"/>
</dbReference>
<evidence type="ECO:0000256" key="4">
    <source>
        <dbReference type="ARBA" id="ARBA00022679"/>
    </source>
</evidence>
<keyword evidence="6" id="KW-0479">Metal-binding</keyword>
<dbReference type="Pfam" id="PF04983">
    <property type="entry name" value="RNA_pol_Rpb1_3"/>
    <property type="match status" value="1"/>
</dbReference>
<dbReference type="InterPro" id="IPR038120">
    <property type="entry name" value="Rpb1_funnel_sf"/>
</dbReference>
<reference evidence="15 16" key="1">
    <citation type="submission" date="2020-02" db="EMBL/GenBank/DDBJ databases">
        <authorList>
            <person name="Ma Q."/>
            <person name="Huang Y."/>
            <person name="Song X."/>
            <person name="Pei D."/>
        </authorList>
    </citation>
    <scope>NUCLEOTIDE SEQUENCE [LARGE SCALE GENOMIC DNA]</scope>
    <source>
        <strain evidence="15">Sxm20200214</strain>
        <tissue evidence="15">Leaf</tissue>
    </source>
</reference>
<keyword evidence="16" id="KW-1185">Reference proteome</keyword>
<dbReference type="EMBL" id="JAAMPC010000016">
    <property type="protein sequence ID" value="KAG2252193.1"/>
    <property type="molecule type" value="Genomic_DNA"/>
</dbReference>
<dbReference type="CDD" id="cd02735">
    <property type="entry name" value="RNAP_I_Rpa1_C"/>
    <property type="match status" value="1"/>
</dbReference>
<dbReference type="Pfam" id="PF04997">
    <property type="entry name" value="RNA_pol_Rpb1_1"/>
    <property type="match status" value="1"/>
</dbReference>
<feature type="compositionally biased region" description="Acidic residues" evidence="13">
    <location>
        <begin position="201"/>
        <end position="217"/>
    </location>
</feature>
<gene>
    <name evidence="15" type="ORF">Bca52824_082329</name>
</gene>
<dbReference type="Gene3D" id="1.10.274.100">
    <property type="entry name" value="RNA polymerase Rpb1, domain 3"/>
    <property type="match status" value="1"/>
</dbReference>
<dbReference type="Gene3D" id="6.20.50.80">
    <property type="match status" value="1"/>
</dbReference>
<keyword evidence="5 12" id="KW-0548">Nucleotidyltransferase</keyword>
<name>A0A8X7PJP3_BRACI</name>
<keyword evidence="10" id="KW-0539">Nucleus</keyword>
<proteinExistence type="inferred from homology"/>
<dbReference type="InterPro" id="IPR007066">
    <property type="entry name" value="RNA_pol_Rpb1_3"/>
</dbReference>
<sequence>MAQTQTTEGASQVVKSVRFSFMTEQDVRNHSVLKRPVPGGLYDPLMGPLDDKTPCKTCSRISLFCPGHCGHIELVYPIYHPLLFNLLYTFLQRTCFFCHHFMKWSEVDGCVSQLKVIIKGDIVAAKQFGSEATESSEECEDSDIRKQRWTSFQFAEVTDLLKKTLGLKSWKCEYCGEEKKATDNGDNVIRGIKAKNSENIVESDDDSAIDEQSEVEDEGAKKKRGKSSKAAKEFKEHKKKTKINVLPSEVREILKDLWRNHPEFCSFIGDLWQSGSEKNDYAMFFLESILVPPTKFRPPTKEGDNVMEHPQTVGLNKVLESNIALGNARTNQLEKSKIVSRWMDLQESVNVLFDSKTSSVKSQREQGTGICQVLEKKEGLFRQKMMGKRVNHACRSVISPDPYIAVNDIGIPPCFALKLTYPERVTPWNVEKLRKAIINGPDIHPGATQYSDKVSTVKLPSSRKARIAIANKLFSSRGVTTQLGKTCDIEFECKIVYRHMQDGDVVLPTLHKPSIMAHIVRVLEGEKTLRLHYANCSTYDADFDGDEMNVHFPQDEISRAEAYNIVNANNQYARPSNGDPLRALIQDHIVSSVLLTKGDTFMDKDEFNQLLFSSGVTDMVLSSFSGQSGKKVTQSASNAELLTVTPAILKPVPLWTGKQVITAVLNVITKGHPPFSVEKATKLPVDFFKRRTRESNKNKSWKHDLDEDKLLIRKNEFVRGVIDKAQFADYGLVHTVHELYGLNAAGNLLSVFSRLFTVFLQIHGFTCGVDDLIILKDVDEERTKQLQECEGVGEKVLRKTFGIDVNAQIDPQDMKSSIERLLYEDGEPALASLDRRIVSELNQCSGKGVMNDLLSDGLLKTPGRNCISLMTISGAKGSKNGFWEDITCFHPWDWSPRAGGFISDRFLSGLKPQEYYFHCMAGREGLVDTAVKTSRSGYLQRCLMKNLESLKVNYDCTVRDADGSIIQFQYGEDGVDVHRSSFIEKFKELTLNQDMILERCSEDMLSGFSSYITDLPITLEKRAEKFVESMPMNERIATKMVRQEDLLKLVKSKFFASLAQPGEPVGVLAAQSVGEPSTQMTLNTFYLAGRGEMNVTLGIPRLQEILMTASANIKTPIMTCPLLKGKTKDDASHITDKLRKITVADIIKSMEVSVIPFAVYKKAKVCRSDQKKKKSRVCSIHKLKINLYKPEHYPKHTDITDEDWQETMKVRYLRKLEDAIQKHMTMLCRIRGIKVKKVTGPKAGNDTKNNDSASGKQTQDDDDSAKKRKKQAADEDYEESSEDEKNETLSTSGVDDDTEMDSEDENEEKREIFVRHKKDRHIFVEGKGATFEVHFKFLSKKPHMLLAPVAQKTAQKVYIHNYGRIERCTLANCGDPQVIYHGDKPKEREDISNEEKKAWPALHASGVDFSDIWEFQDKLDVRYLYSNSIHEMLNTFGVEAARETIIREINHVFKSYGISVSFRHLNLIADYMTFSGGYRPMSRFGGIAESTSTFCRMTFETATKFIVQAATYGEVDRLETPSARICLGLPALSGTGGFDLLQRI</sequence>
<comment type="similarity">
    <text evidence="2 12">Belongs to the RNA polymerase beta' chain family.</text>
</comment>
<dbReference type="GO" id="GO:0003899">
    <property type="term" value="F:DNA-directed RNA polymerase activity"/>
    <property type="evidence" value="ECO:0007669"/>
    <property type="project" value="UniProtKB-EC"/>
</dbReference>
<feature type="compositionally biased region" description="Polar residues" evidence="13">
    <location>
        <begin position="1246"/>
        <end position="1257"/>
    </location>
</feature>
<comment type="subcellular location">
    <subcellularLocation>
        <location evidence="1">Nucleus</location>
    </subcellularLocation>
</comment>
<evidence type="ECO:0000256" key="5">
    <source>
        <dbReference type="ARBA" id="ARBA00022695"/>
    </source>
</evidence>
<dbReference type="Proteomes" id="UP000886595">
    <property type="component" value="Unassembled WGS sequence"/>
</dbReference>
<dbReference type="SMART" id="SM00663">
    <property type="entry name" value="RPOLA_N"/>
    <property type="match status" value="1"/>
</dbReference>
<evidence type="ECO:0000256" key="13">
    <source>
        <dbReference type="SAM" id="MobiDB-lite"/>
    </source>
</evidence>
<evidence type="ECO:0000256" key="11">
    <source>
        <dbReference type="ARBA" id="ARBA00048552"/>
    </source>
</evidence>
<dbReference type="Gene3D" id="1.10.132.30">
    <property type="match status" value="1"/>
</dbReference>
<evidence type="ECO:0000313" key="15">
    <source>
        <dbReference type="EMBL" id="KAG2252193.1"/>
    </source>
</evidence>
<feature type="compositionally biased region" description="Acidic residues" evidence="13">
    <location>
        <begin position="1274"/>
        <end position="1285"/>
    </location>
</feature>
<dbReference type="InterPro" id="IPR007081">
    <property type="entry name" value="RNA_pol_Rpb1_5"/>
</dbReference>
<evidence type="ECO:0000256" key="1">
    <source>
        <dbReference type="ARBA" id="ARBA00004123"/>
    </source>
</evidence>
<dbReference type="PANTHER" id="PTHR19376:SF11">
    <property type="entry name" value="DNA-DIRECTED RNA POLYMERASE I SUBUNIT RPA1"/>
    <property type="match status" value="1"/>
</dbReference>
<dbReference type="InterPro" id="IPR007080">
    <property type="entry name" value="RNA_pol_Rpb1_1"/>
</dbReference>
<evidence type="ECO:0000256" key="2">
    <source>
        <dbReference type="ARBA" id="ARBA00006460"/>
    </source>
</evidence>
<feature type="compositionally biased region" description="Acidic residues" evidence="13">
    <location>
        <begin position="1294"/>
        <end position="1306"/>
    </location>
</feature>
<dbReference type="GO" id="GO:0003677">
    <property type="term" value="F:DNA binding"/>
    <property type="evidence" value="ECO:0007669"/>
    <property type="project" value="InterPro"/>
</dbReference>
<keyword evidence="4 12" id="KW-0808">Transferase</keyword>
<dbReference type="GO" id="GO:0046872">
    <property type="term" value="F:metal ion binding"/>
    <property type="evidence" value="ECO:0007669"/>
    <property type="project" value="UniProtKB-KW"/>
</dbReference>
<comment type="caution">
    <text evidence="15">The sequence shown here is derived from an EMBL/GenBank/DDBJ whole genome shotgun (WGS) entry which is preliminary data.</text>
</comment>
<evidence type="ECO:0000256" key="9">
    <source>
        <dbReference type="ARBA" id="ARBA00023163"/>
    </source>
</evidence>
<dbReference type="EC" id="2.7.7.6" evidence="12"/>
<dbReference type="InterPro" id="IPR042102">
    <property type="entry name" value="RNA_pol_Rpb1_3_sf"/>
</dbReference>
<accession>A0A8X7PJP3</accession>
<dbReference type="Gene3D" id="1.10.150.390">
    <property type="match status" value="1"/>
</dbReference>
<dbReference type="FunFam" id="1.10.274.100:FF:000015">
    <property type="entry name" value="DNA-directed RNA polymerase subunit"/>
    <property type="match status" value="1"/>
</dbReference>
<dbReference type="CDD" id="cd01435">
    <property type="entry name" value="RNAP_I_RPA1_N"/>
    <property type="match status" value="1"/>
</dbReference>
<dbReference type="Gene3D" id="6.10.250.2940">
    <property type="match status" value="1"/>
</dbReference>
<dbReference type="Pfam" id="PF00623">
    <property type="entry name" value="RNA_pol_Rpb1_2"/>
    <property type="match status" value="1"/>
</dbReference>
<dbReference type="Pfam" id="PF04998">
    <property type="entry name" value="RNA_pol_Rpb1_5"/>
    <property type="match status" value="2"/>
</dbReference>
<dbReference type="Gene3D" id="2.40.40.20">
    <property type="match status" value="1"/>
</dbReference>
<evidence type="ECO:0000256" key="12">
    <source>
        <dbReference type="RuleBase" id="RU004279"/>
    </source>
</evidence>
<comment type="function">
    <text evidence="12">DNA-dependent RNA polymerase catalyzes the transcription of DNA into RNA using the four ribonucleoside triphosphates as substrates.</text>
</comment>
<evidence type="ECO:0000256" key="3">
    <source>
        <dbReference type="ARBA" id="ARBA00022478"/>
    </source>
</evidence>
<evidence type="ECO:0000256" key="8">
    <source>
        <dbReference type="ARBA" id="ARBA00022842"/>
    </source>
</evidence>
<dbReference type="InterPro" id="IPR006592">
    <property type="entry name" value="RNA_pol_N"/>
</dbReference>
<feature type="region of interest" description="Disordered" evidence="13">
    <location>
        <begin position="200"/>
        <end position="234"/>
    </location>
</feature>
<dbReference type="GO" id="GO:0005736">
    <property type="term" value="C:RNA polymerase I complex"/>
    <property type="evidence" value="ECO:0007669"/>
    <property type="project" value="TreeGrafter"/>
</dbReference>
<dbReference type="GO" id="GO:0006351">
    <property type="term" value="P:DNA-templated transcription"/>
    <property type="evidence" value="ECO:0007669"/>
    <property type="project" value="InterPro"/>
</dbReference>
<dbReference type="InterPro" id="IPR044893">
    <property type="entry name" value="RNA_pol_Rpb1_clamp_domain"/>
</dbReference>
<dbReference type="Gene3D" id="4.10.860.120">
    <property type="entry name" value="RNA polymerase II, clamp domain"/>
    <property type="match status" value="1"/>
</dbReference>
<evidence type="ECO:0000313" key="16">
    <source>
        <dbReference type="Proteomes" id="UP000886595"/>
    </source>
</evidence>
<dbReference type="InterPro" id="IPR047107">
    <property type="entry name" value="DNA-dir_RNA_pol1_lsu_C"/>
</dbReference>
<feature type="domain" description="RNA polymerase N-terminal" evidence="14">
    <location>
        <begin position="282"/>
        <end position="596"/>
    </location>
</feature>
<feature type="region of interest" description="Disordered" evidence="13">
    <location>
        <begin position="1239"/>
        <end position="1308"/>
    </location>
</feature>
<comment type="catalytic activity">
    <reaction evidence="11 12">
        <text>RNA(n) + a ribonucleoside 5'-triphosphate = RNA(n+1) + diphosphate</text>
        <dbReference type="Rhea" id="RHEA:21248"/>
        <dbReference type="Rhea" id="RHEA-COMP:14527"/>
        <dbReference type="Rhea" id="RHEA-COMP:17342"/>
        <dbReference type="ChEBI" id="CHEBI:33019"/>
        <dbReference type="ChEBI" id="CHEBI:61557"/>
        <dbReference type="ChEBI" id="CHEBI:140395"/>
        <dbReference type="EC" id="2.7.7.6"/>
    </reaction>
</comment>
<protein>
    <recommendedName>
        <fullName evidence="12">DNA-directed RNA polymerase subunit</fullName>
        <ecNumber evidence="12">2.7.7.6</ecNumber>
    </recommendedName>
</protein>
<dbReference type="Gene3D" id="3.30.1490.180">
    <property type="entry name" value="RNA polymerase ii"/>
    <property type="match status" value="1"/>
</dbReference>
<keyword evidence="8" id="KW-0460">Magnesium</keyword>
<evidence type="ECO:0000256" key="10">
    <source>
        <dbReference type="ARBA" id="ARBA00023242"/>
    </source>
</evidence>
<dbReference type="InterPro" id="IPR000722">
    <property type="entry name" value="RNA_pol_asu"/>
</dbReference>
<keyword evidence="3 12" id="KW-0240">DNA-directed RNA polymerase</keyword>
<evidence type="ECO:0000256" key="6">
    <source>
        <dbReference type="ARBA" id="ARBA00022723"/>
    </source>
</evidence>
<evidence type="ECO:0000256" key="7">
    <source>
        <dbReference type="ARBA" id="ARBA00022833"/>
    </source>
</evidence>
<dbReference type="SUPFAM" id="SSF64484">
    <property type="entry name" value="beta and beta-prime subunits of DNA dependent RNA-polymerase"/>
    <property type="match status" value="1"/>
</dbReference>
<dbReference type="InterPro" id="IPR045867">
    <property type="entry name" value="DNA-dir_RpoC_beta_prime"/>
</dbReference>
<organism evidence="15 16">
    <name type="scientific">Brassica carinata</name>
    <name type="common">Ethiopian mustard</name>
    <name type="synonym">Abyssinian cabbage</name>
    <dbReference type="NCBI Taxonomy" id="52824"/>
    <lineage>
        <taxon>Eukaryota</taxon>
        <taxon>Viridiplantae</taxon>
        <taxon>Streptophyta</taxon>
        <taxon>Embryophyta</taxon>
        <taxon>Tracheophyta</taxon>
        <taxon>Spermatophyta</taxon>
        <taxon>Magnoliopsida</taxon>
        <taxon>eudicotyledons</taxon>
        <taxon>Gunneridae</taxon>
        <taxon>Pentapetalae</taxon>
        <taxon>rosids</taxon>
        <taxon>malvids</taxon>
        <taxon>Brassicales</taxon>
        <taxon>Brassicaceae</taxon>
        <taxon>Brassiceae</taxon>
        <taxon>Brassica</taxon>
    </lineage>
</organism>
<keyword evidence="9 12" id="KW-0804">Transcription</keyword>